<dbReference type="EMBL" id="UINC01014626">
    <property type="protein sequence ID" value="SVA62261.1"/>
    <property type="molecule type" value="Genomic_DNA"/>
</dbReference>
<evidence type="ECO:0000313" key="1">
    <source>
        <dbReference type="EMBL" id="SVA62261.1"/>
    </source>
</evidence>
<gene>
    <name evidence="1" type="ORF">METZ01_LOCUS115115</name>
</gene>
<dbReference type="AlphaFoldDB" id="A0A381XCN8"/>
<reference evidence="1" key="1">
    <citation type="submission" date="2018-05" db="EMBL/GenBank/DDBJ databases">
        <authorList>
            <person name="Lanie J.A."/>
            <person name="Ng W.-L."/>
            <person name="Kazmierczak K.M."/>
            <person name="Andrzejewski T.M."/>
            <person name="Davidsen T.M."/>
            <person name="Wayne K.J."/>
            <person name="Tettelin H."/>
            <person name="Glass J.I."/>
            <person name="Rusch D."/>
            <person name="Podicherti R."/>
            <person name="Tsui H.-C.T."/>
            <person name="Winkler M.E."/>
        </authorList>
    </citation>
    <scope>NUCLEOTIDE SEQUENCE</scope>
</reference>
<proteinExistence type="predicted"/>
<organism evidence="1">
    <name type="scientific">marine metagenome</name>
    <dbReference type="NCBI Taxonomy" id="408172"/>
    <lineage>
        <taxon>unclassified sequences</taxon>
        <taxon>metagenomes</taxon>
        <taxon>ecological metagenomes</taxon>
    </lineage>
</organism>
<name>A0A381XCN8_9ZZZZ</name>
<protein>
    <submittedName>
        <fullName evidence="1">Uncharacterized protein</fullName>
    </submittedName>
</protein>
<accession>A0A381XCN8</accession>
<sequence>MLYMPEGINCVMNTTAMSSSGSTQKAVLAIPPQANSPTEPGTKVIEGFFTTENPNPKPIP</sequence>